<evidence type="ECO:0000256" key="4">
    <source>
        <dbReference type="ARBA" id="ARBA00022824"/>
    </source>
</evidence>
<keyword evidence="7" id="KW-0539">Nucleus</keyword>
<accession>A0ABD2NGI3</accession>
<evidence type="ECO:0000313" key="10">
    <source>
        <dbReference type="Proteomes" id="UP001516400"/>
    </source>
</evidence>
<dbReference type="AlphaFoldDB" id="A0ABD2NGI3"/>
<dbReference type="PANTHER" id="PTHR13289:SF3">
    <property type="entry name" value="BIFOCAL, ISOFORM F"/>
    <property type="match status" value="1"/>
</dbReference>
<feature type="compositionally biased region" description="Polar residues" evidence="8">
    <location>
        <begin position="206"/>
        <end position="220"/>
    </location>
</feature>
<evidence type="ECO:0000256" key="7">
    <source>
        <dbReference type="ARBA" id="ARBA00023242"/>
    </source>
</evidence>
<evidence type="ECO:0000256" key="8">
    <source>
        <dbReference type="SAM" id="MobiDB-lite"/>
    </source>
</evidence>
<dbReference type="GO" id="GO:0031965">
    <property type="term" value="C:nuclear membrane"/>
    <property type="evidence" value="ECO:0007669"/>
    <property type="project" value="UniProtKB-SubCell"/>
</dbReference>
<proteinExistence type="predicted"/>
<feature type="region of interest" description="Disordered" evidence="8">
    <location>
        <begin position="191"/>
        <end position="227"/>
    </location>
</feature>
<evidence type="ECO:0000256" key="2">
    <source>
        <dbReference type="ARBA" id="ARBA00004269"/>
    </source>
</evidence>
<keyword evidence="10" id="KW-1185">Reference proteome</keyword>
<comment type="subcellular location">
    <subcellularLocation>
        <location evidence="1">Nucleus membrane</location>
        <topology evidence="1">Multi-pass membrane protein</topology>
    </subcellularLocation>
    <subcellularLocation>
        <location evidence="2">Rough endoplasmic reticulum membrane</location>
        <topology evidence="2">Multi-pass membrane protein</topology>
    </subcellularLocation>
</comment>
<evidence type="ECO:0000256" key="5">
    <source>
        <dbReference type="ARBA" id="ARBA00022989"/>
    </source>
</evidence>
<dbReference type="PANTHER" id="PTHR13289">
    <property type="entry name" value="PROTEIN PHOSPHATASE 1-BINDING PROTEIN BIFOCAL"/>
    <property type="match status" value="1"/>
</dbReference>
<dbReference type="InterPro" id="IPR019130">
    <property type="entry name" value="Macoilin"/>
</dbReference>
<feature type="compositionally biased region" description="Basic and acidic residues" evidence="8">
    <location>
        <begin position="195"/>
        <end position="205"/>
    </location>
</feature>
<evidence type="ECO:0000313" key="9">
    <source>
        <dbReference type="EMBL" id="KAL3277376.1"/>
    </source>
</evidence>
<name>A0ABD2NGI3_9CUCU</name>
<sequence>MAANYSEADIPPWKKHLIARLRSQNKCNGNSVTVSTNRQLSLSPPLNECTGRTPKANNQSSVGIRPSSTCNQLSATNSASNTGKDGSVISANKFVSPLTLRKIKSSKMVQERAWTLDYTSCESVNMVSENDNYSRTSDSDSSEELHYGPGIVNKLKNKYLSLALRRETYTKQRPSILNLRKATSLENMLDEDVDESVKTDSDQRRMYQSNGTEKNSTNRYRNSKRGTQDIKRARSVEAISRFENLISPPPIENLRPKSLHEYILIGETKEGNDKYRKPKDSEAVEIENALFSNNYVPRLNRPKRITPVMNEREKPPADVVKQAKMIFEKRPEQRTKPPVNTGEVAAKVATYKNIIVQSKPVKKPPIKTKPVSTLVADKTPKNGTAKTVLNNKKKGNAPKVTPRIREITKKNDKSSKALPSNEVSKDVQVAKETHKEQKVEESLPKPVQLASPIPDVSLIEFPKSENDAIVRLCETPDLIMTVNPVAVSTPLSDETATQIDARIKVPSPTSKRKTEYYEDAKNSESVTSNHCDLNSERLINENVPFNEPLNLIINGNQSRCSPSPEDAIITQVSPIPVLSRRKIVSPPIRPDSSHFFDRVIEKNLINVAKSANAVKTDEKTDLLVPKKVRRPPREPETNSIVFKFTDRKDVPDYVQNDRSRTVGRIEMPKVSWEYFNVPVCTVYGTKCY</sequence>
<keyword evidence="5" id="KW-1133">Transmembrane helix</keyword>
<dbReference type="Proteomes" id="UP001516400">
    <property type="component" value="Unassembled WGS sequence"/>
</dbReference>
<dbReference type="EMBL" id="JABFTP020000103">
    <property type="protein sequence ID" value="KAL3277376.1"/>
    <property type="molecule type" value="Genomic_DNA"/>
</dbReference>
<feature type="compositionally biased region" description="Polar residues" evidence="8">
    <location>
        <begin position="55"/>
        <end position="67"/>
    </location>
</feature>
<evidence type="ECO:0000256" key="1">
    <source>
        <dbReference type="ARBA" id="ARBA00004232"/>
    </source>
</evidence>
<evidence type="ECO:0000256" key="3">
    <source>
        <dbReference type="ARBA" id="ARBA00022692"/>
    </source>
</evidence>
<organism evidence="9 10">
    <name type="scientific">Cryptolaemus montrouzieri</name>
    <dbReference type="NCBI Taxonomy" id="559131"/>
    <lineage>
        <taxon>Eukaryota</taxon>
        <taxon>Metazoa</taxon>
        <taxon>Ecdysozoa</taxon>
        <taxon>Arthropoda</taxon>
        <taxon>Hexapoda</taxon>
        <taxon>Insecta</taxon>
        <taxon>Pterygota</taxon>
        <taxon>Neoptera</taxon>
        <taxon>Endopterygota</taxon>
        <taxon>Coleoptera</taxon>
        <taxon>Polyphaga</taxon>
        <taxon>Cucujiformia</taxon>
        <taxon>Coccinelloidea</taxon>
        <taxon>Coccinellidae</taxon>
        <taxon>Scymninae</taxon>
        <taxon>Scymnini</taxon>
        <taxon>Cryptolaemus</taxon>
    </lineage>
</organism>
<gene>
    <name evidence="9" type="ORF">HHI36_012725</name>
</gene>
<feature type="region of interest" description="Disordered" evidence="8">
    <location>
        <begin position="43"/>
        <end position="67"/>
    </location>
</feature>
<comment type="caution">
    <text evidence="9">The sequence shown here is derived from an EMBL/GenBank/DDBJ whole genome shotgun (WGS) entry which is preliminary data.</text>
</comment>
<protein>
    <submittedName>
        <fullName evidence="9">Uncharacterized protein</fullName>
    </submittedName>
</protein>
<keyword evidence="4" id="KW-0256">Endoplasmic reticulum</keyword>
<keyword evidence="6" id="KW-0472">Membrane</keyword>
<dbReference type="GO" id="GO:0030867">
    <property type="term" value="C:rough endoplasmic reticulum membrane"/>
    <property type="evidence" value="ECO:0007669"/>
    <property type="project" value="UniProtKB-SubCell"/>
</dbReference>
<keyword evidence="3" id="KW-0812">Transmembrane</keyword>
<evidence type="ECO:0000256" key="6">
    <source>
        <dbReference type="ARBA" id="ARBA00023136"/>
    </source>
</evidence>
<reference evidence="9 10" key="1">
    <citation type="journal article" date="2021" name="BMC Biol.">
        <title>Horizontally acquired antibacterial genes associated with adaptive radiation of ladybird beetles.</title>
        <authorList>
            <person name="Li H.S."/>
            <person name="Tang X.F."/>
            <person name="Huang Y.H."/>
            <person name="Xu Z.Y."/>
            <person name="Chen M.L."/>
            <person name="Du X.Y."/>
            <person name="Qiu B.Y."/>
            <person name="Chen P.T."/>
            <person name="Zhang W."/>
            <person name="Slipinski A."/>
            <person name="Escalona H.E."/>
            <person name="Waterhouse R.M."/>
            <person name="Zwick A."/>
            <person name="Pang H."/>
        </authorList>
    </citation>
    <scope>NUCLEOTIDE SEQUENCE [LARGE SCALE GENOMIC DNA]</scope>
    <source>
        <strain evidence="9">SYSU2018</strain>
    </source>
</reference>